<name>A0A1Z4N029_9CYAN</name>
<dbReference type="KEGG" id="ttq:NIES37_30290"/>
<evidence type="ECO:0008006" key="3">
    <source>
        <dbReference type="Google" id="ProtNLM"/>
    </source>
</evidence>
<evidence type="ECO:0000313" key="1">
    <source>
        <dbReference type="EMBL" id="BAY99050.1"/>
    </source>
</evidence>
<organism evidence="1 2">
    <name type="scientific">Tolypothrix tenuis PCC 7101</name>
    <dbReference type="NCBI Taxonomy" id="231146"/>
    <lineage>
        <taxon>Bacteria</taxon>
        <taxon>Bacillati</taxon>
        <taxon>Cyanobacteriota</taxon>
        <taxon>Cyanophyceae</taxon>
        <taxon>Nostocales</taxon>
        <taxon>Tolypothrichaceae</taxon>
        <taxon>Tolypothrix</taxon>
    </lineage>
</organism>
<reference evidence="1 2" key="1">
    <citation type="submission" date="2017-06" db="EMBL/GenBank/DDBJ databases">
        <title>Genome sequencing of cyanobaciteial culture collection at National Institute for Environmental Studies (NIES).</title>
        <authorList>
            <person name="Hirose Y."/>
            <person name="Shimura Y."/>
            <person name="Fujisawa T."/>
            <person name="Nakamura Y."/>
            <person name="Kawachi M."/>
        </authorList>
    </citation>
    <scope>NUCLEOTIDE SEQUENCE [LARGE SCALE GENOMIC DNA]</scope>
    <source>
        <strain evidence="1 2">NIES-37</strain>
    </source>
</reference>
<proteinExistence type="predicted"/>
<dbReference type="AlphaFoldDB" id="A0A1Z4N029"/>
<accession>A0A1Z4N029</accession>
<keyword evidence="2" id="KW-1185">Reference proteome</keyword>
<evidence type="ECO:0000313" key="2">
    <source>
        <dbReference type="Proteomes" id="UP000218785"/>
    </source>
</evidence>
<dbReference type="EMBL" id="AP018248">
    <property type="protein sequence ID" value="BAY99050.1"/>
    <property type="molecule type" value="Genomic_DNA"/>
</dbReference>
<sequence length="74" mass="8235">MIQELDRVILTSDIPEYSLEQGDIGTVVLVHQGGKGYEVEFVTLDGETVAIVSLHSIQVRPIGRREIARSRVMN</sequence>
<dbReference type="Proteomes" id="UP000218785">
    <property type="component" value="Chromosome"/>
</dbReference>
<dbReference type="InterPro" id="IPR032568">
    <property type="entry name" value="DUF4926"/>
</dbReference>
<gene>
    <name evidence="1" type="ORF">NIES37_30290</name>
</gene>
<dbReference type="Pfam" id="PF16277">
    <property type="entry name" value="DUF4926"/>
    <property type="match status" value="1"/>
</dbReference>
<protein>
    <recommendedName>
        <fullName evidence="3">DUF4926 domain-containing protein</fullName>
    </recommendedName>
</protein>
<dbReference type="RefSeq" id="WP_096576910.1">
    <property type="nucleotide sequence ID" value="NZ_CAWNJS010000001.1"/>
</dbReference>